<comment type="similarity">
    <text evidence="2">Belongs to the PTEN phosphatase protein family.</text>
</comment>
<dbReference type="GO" id="GO:0004721">
    <property type="term" value="F:phosphoprotein phosphatase activity"/>
    <property type="evidence" value="ECO:0007669"/>
    <property type="project" value="UniProtKB-KW"/>
</dbReference>
<dbReference type="InterPro" id="IPR003595">
    <property type="entry name" value="Tyr_Pase_cat"/>
</dbReference>
<dbReference type="InterPro" id="IPR016130">
    <property type="entry name" value="Tyr_Pase_AS"/>
</dbReference>
<dbReference type="InterPro" id="IPR035892">
    <property type="entry name" value="C2_domain_sf"/>
</dbReference>
<keyword evidence="5" id="KW-0966">Cell projection</keyword>
<organism evidence="10 11">
    <name type="scientific">Tetrahymena thermophila (strain SB210)</name>
    <dbReference type="NCBI Taxonomy" id="312017"/>
    <lineage>
        <taxon>Eukaryota</taxon>
        <taxon>Sar</taxon>
        <taxon>Alveolata</taxon>
        <taxon>Ciliophora</taxon>
        <taxon>Intramacronucleata</taxon>
        <taxon>Oligohymenophorea</taxon>
        <taxon>Hymenostomatida</taxon>
        <taxon>Tetrahymenina</taxon>
        <taxon>Tetrahymenidae</taxon>
        <taxon>Tetrahymena</taxon>
    </lineage>
</organism>
<dbReference type="InterPro" id="IPR051281">
    <property type="entry name" value="Dual-spec_lipid-protein_phosph"/>
</dbReference>
<dbReference type="eggNOG" id="KOG2283">
    <property type="taxonomic scope" value="Eukaryota"/>
</dbReference>
<dbReference type="KEGG" id="tet:TTHERM_00421160"/>
<keyword evidence="11" id="KW-1185">Reference proteome</keyword>
<evidence type="ECO:0000259" key="9">
    <source>
        <dbReference type="PROSITE" id="PS51182"/>
    </source>
</evidence>
<dbReference type="SMART" id="SM01326">
    <property type="entry name" value="PTEN_C2"/>
    <property type="match status" value="1"/>
</dbReference>
<evidence type="ECO:0000313" key="11">
    <source>
        <dbReference type="Proteomes" id="UP000009168"/>
    </source>
</evidence>
<evidence type="ECO:0000313" key="10">
    <source>
        <dbReference type="EMBL" id="EAR85707.2"/>
    </source>
</evidence>
<protein>
    <submittedName>
        <fullName evidence="10">Phosphatidylinositol-3,4,5-trisphosphate 3-phosphatase</fullName>
    </submittedName>
</protein>
<dbReference type="EMBL" id="GG662536">
    <property type="protein sequence ID" value="EAR85707.2"/>
    <property type="molecule type" value="Genomic_DNA"/>
</dbReference>
<evidence type="ECO:0000256" key="2">
    <source>
        <dbReference type="ARBA" id="ARBA00007881"/>
    </source>
</evidence>
<dbReference type="SMART" id="SM00404">
    <property type="entry name" value="PTPc_motif"/>
    <property type="match status" value="1"/>
</dbReference>
<name>I7MH26_TETTS</name>
<dbReference type="Pfam" id="PF10409">
    <property type="entry name" value="PTEN_C2"/>
    <property type="match status" value="1"/>
</dbReference>
<keyword evidence="4" id="KW-0904">Protein phosphatase</keyword>
<feature type="domain" description="Tyrosine-protein phosphatase" evidence="6">
    <location>
        <begin position="92"/>
        <end position="239"/>
    </location>
</feature>
<dbReference type="STRING" id="312017.I7MH26"/>
<dbReference type="CDD" id="cd14497">
    <property type="entry name" value="PTP_PTEN-like"/>
    <property type="match status" value="1"/>
</dbReference>
<dbReference type="SUPFAM" id="SSF49562">
    <property type="entry name" value="C2 domain (Calcium/lipid-binding domain, CaLB)"/>
    <property type="match status" value="1"/>
</dbReference>
<dbReference type="InterPro" id="IPR014020">
    <property type="entry name" value="Tensin_C2-dom"/>
</dbReference>
<sequence length="637" mass="74785">MAIKRSFILICYQKKLLIQYKKLSKDKKIIRTLLFRVIKFLYYRINHSHKGLYKQLMNFLRQIVSGPKKRFVEDGYNLDLTYVCPRLIAMSFPASGLETLYRNNIDNVSKMVKSKHGSDYLIINLSGRKYDYSKFQDKVLDYEWEDHHSPPINTLFIICEKIHQFLKKKKENVAIIHCLAGKGRTGTIICCYMLYSGRFGTPQEALMYYGKKRFLQEGLGVNQPCQIRYVYYFHQILTERNIYPTLKYIKCVEMYTRPKISDDGCRPFVELINVHSKQKIFSTQKGHSEQAKFVDGENFKIEFEQSQPISGDILLRVKNNGAISNKNMFRVSFNTAFIKPNNILEFGLSELSPSQIFKDERFSKDFYIKIIFGDYCKCNCYTPFDKKCSGCKIELDKEKDSWSTIYNIIAHYQKPSAQEQTDLLFGEEPEDVDEILQKEKKTFVEAKGILQQGKSSEENSQRLSNFNCYLLQQSENQGQDVVQNNSSSGEEGYTIIRGQDDIQYNRQRLQNQPDYIKEEQKIQDIDNRKRSDVQYNIYDNDIVPSHQALYSIQNTYNINNSQPSDLNSLKTDDILNENNYQLKNRHQTDKDVDYKKQEAIEHQNLIDQIQKQGQDIQLFDQDEEKPSHQKNLKNKNI</sequence>
<dbReference type="InterPro" id="IPR000387">
    <property type="entry name" value="Tyr_Pase_dom"/>
</dbReference>
<reference evidence="11" key="1">
    <citation type="journal article" date="2006" name="PLoS Biol.">
        <title>Macronuclear genome sequence of the ciliate Tetrahymena thermophila, a model eukaryote.</title>
        <authorList>
            <person name="Eisen J.A."/>
            <person name="Coyne R.S."/>
            <person name="Wu M."/>
            <person name="Wu D."/>
            <person name="Thiagarajan M."/>
            <person name="Wortman J.R."/>
            <person name="Badger J.H."/>
            <person name="Ren Q."/>
            <person name="Amedeo P."/>
            <person name="Jones K.M."/>
            <person name="Tallon L.J."/>
            <person name="Delcher A.L."/>
            <person name="Salzberg S.L."/>
            <person name="Silva J.C."/>
            <person name="Haas B.J."/>
            <person name="Majoros W.H."/>
            <person name="Farzad M."/>
            <person name="Carlton J.M."/>
            <person name="Smith R.K. Jr."/>
            <person name="Garg J."/>
            <person name="Pearlman R.E."/>
            <person name="Karrer K.M."/>
            <person name="Sun L."/>
            <person name="Manning G."/>
            <person name="Elde N.C."/>
            <person name="Turkewitz A.P."/>
            <person name="Asai D.J."/>
            <person name="Wilkes D.E."/>
            <person name="Wang Y."/>
            <person name="Cai H."/>
            <person name="Collins K."/>
            <person name="Stewart B.A."/>
            <person name="Lee S.R."/>
            <person name="Wilamowska K."/>
            <person name="Weinberg Z."/>
            <person name="Ruzzo W.L."/>
            <person name="Wloga D."/>
            <person name="Gaertig J."/>
            <person name="Frankel J."/>
            <person name="Tsao C.-C."/>
            <person name="Gorovsky M.A."/>
            <person name="Keeling P.J."/>
            <person name="Waller R.F."/>
            <person name="Patron N.J."/>
            <person name="Cherry J.M."/>
            <person name="Stover N.A."/>
            <person name="Krieger C.J."/>
            <person name="del Toro C."/>
            <person name="Ryder H.F."/>
            <person name="Williamson S.C."/>
            <person name="Barbeau R.A."/>
            <person name="Hamilton E.P."/>
            <person name="Orias E."/>
        </authorList>
    </citation>
    <scope>NUCLEOTIDE SEQUENCE [LARGE SCALE GENOMIC DNA]</scope>
    <source>
        <strain evidence="11">SB210</strain>
    </source>
</reference>
<dbReference type="GO" id="GO:0042995">
    <property type="term" value="C:cell projection"/>
    <property type="evidence" value="ECO:0007669"/>
    <property type="project" value="UniProtKB-SubCell"/>
</dbReference>
<dbReference type="InterPro" id="IPR000340">
    <property type="entry name" value="Dual-sp_phosphatase_cat-dom"/>
</dbReference>
<evidence type="ECO:0000259" key="6">
    <source>
        <dbReference type="PROSITE" id="PS50054"/>
    </source>
</evidence>
<dbReference type="GeneID" id="7846269"/>
<evidence type="ECO:0000256" key="5">
    <source>
        <dbReference type="ARBA" id="ARBA00023273"/>
    </source>
</evidence>
<dbReference type="SUPFAM" id="SSF52799">
    <property type="entry name" value="(Phosphotyrosine protein) phosphatases II"/>
    <property type="match status" value="1"/>
</dbReference>
<dbReference type="PANTHER" id="PTHR12305">
    <property type="entry name" value="PHOSPHATASE WITH HOMOLOGY TO TENSIN"/>
    <property type="match status" value="1"/>
</dbReference>
<accession>I7MH26</accession>
<dbReference type="InParanoid" id="I7MH26"/>
<gene>
    <name evidence="10" type="ORF">TTHERM_00421160</name>
</gene>
<dbReference type="Pfam" id="PF00782">
    <property type="entry name" value="DSPc"/>
    <property type="match status" value="1"/>
</dbReference>
<comment type="subcellular location">
    <subcellularLocation>
        <location evidence="1">Cell projection</location>
    </subcellularLocation>
</comment>
<dbReference type="OrthoDB" id="16692at2759"/>
<dbReference type="GO" id="GO:0016314">
    <property type="term" value="F:phosphatidylinositol-3,4,5-trisphosphate 3-phosphatase activity"/>
    <property type="evidence" value="ECO:0007669"/>
    <property type="project" value="TreeGrafter"/>
</dbReference>
<feature type="domain" description="Tyrosine specific protein phosphatases" evidence="7">
    <location>
        <begin position="160"/>
        <end position="213"/>
    </location>
</feature>
<proteinExistence type="inferred from homology"/>
<dbReference type="PANTHER" id="PTHR12305:SF60">
    <property type="entry name" value="PHOSPHATIDYLINOSITOL 3,4,5-TRISPHOSPHATE 3-PHOSPHATASE TPTE2-RELATED"/>
    <property type="match status" value="1"/>
</dbReference>
<evidence type="ECO:0000256" key="1">
    <source>
        <dbReference type="ARBA" id="ARBA00004316"/>
    </source>
</evidence>
<dbReference type="PROSITE" id="PS00383">
    <property type="entry name" value="TYR_PHOSPHATASE_1"/>
    <property type="match status" value="1"/>
</dbReference>
<feature type="domain" description="C2 tensin-type" evidence="9">
    <location>
        <begin position="244"/>
        <end position="375"/>
    </location>
</feature>
<evidence type="ECO:0000256" key="3">
    <source>
        <dbReference type="ARBA" id="ARBA00022801"/>
    </source>
</evidence>
<dbReference type="InterPro" id="IPR029023">
    <property type="entry name" value="Tensin_phosphatase"/>
</dbReference>
<dbReference type="PROSITE" id="PS51182">
    <property type="entry name" value="C2_TENSIN"/>
    <property type="match status" value="1"/>
</dbReference>
<keyword evidence="3" id="KW-0378">Hydrolase</keyword>
<evidence type="ECO:0000259" key="7">
    <source>
        <dbReference type="PROSITE" id="PS50056"/>
    </source>
</evidence>
<dbReference type="Gene3D" id="3.90.190.10">
    <property type="entry name" value="Protein tyrosine phosphatase superfamily"/>
    <property type="match status" value="1"/>
</dbReference>
<dbReference type="PROSITE" id="PS51181">
    <property type="entry name" value="PPASE_TENSIN"/>
    <property type="match status" value="1"/>
</dbReference>
<evidence type="ECO:0000256" key="4">
    <source>
        <dbReference type="ARBA" id="ARBA00022912"/>
    </source>
</evidence>
<dbReference type="PROSITE" id="PS50054">
    <property type="entry name" value="TYR_PHOSPHATASE_DUAL"/>
    <property type="match status" value="1"/>
</dbReference>
<dbReference type="RefSeq" id="XP_001033370.2">
    <property type="nucleotide sequence ID" value="XM_001033370.3"/>
</dbReference>
<dbReference type="GO" id="GO:0005829">
    <property type="term" value="C:cytosol"/>
    <property type="evidence" value="ECO:0007669"/>
    <property type="project" value="TreeGrafter"/>
</dbReference>
<dbReference type="Proteomes" id="UP000009168">
    <property type="component" value="Unassembled WGS sequence"/>
</dbReference>
<dbReference type="AlphaFoldDB" id="I7MH26"/>
<dbReference type="InterPro" id="IPR020422">
    <property type="entry name" value="TYR_PHOSPHATASE_DUAL_dom"/>
</dbReference>
<dbReference type="Gene3D" id="2.60.40.1110">
    <property type="match status" value="1"/>
</dbReference>
<evidence type="ECO:0000259" key="8">
    <source>
        <dbReference type="PROSITE" id="PS51181"/>
    </source>
</evidence>
<feature type="domain" description="Phosphatase tensin-type" evidence="8">
    <location>
        <begin position="69"/>
        <end position="240"/>
    </location>
</feature>
<dbReference type="PROSITE" id="PS50056">
    <property type="entry name" value="TYR_PHOSPHATASE_2"/>
    <property type="match status" value="1"/>
</dbReference>
<dbReference type="InterPro" id="IPR029021">
    <property type="entry name" value="Prot-tyrosine_phosphatase-like"/>
</dbReference>